<gene>
    <name evidence="3" type="ORF">BC349_10530</name>
</gene>
<dbReference type="Gene3D" id="2.130.10.130">
    <property type="entry name" value="Integrin alpha, N-terminal"/>
    <property type="match status" value="5"/>
</dbReference>
<dbReference type="EMBL" id="MBUA01000012">
    <property type="protein sequence ID" value="MBC6491471.1"/>
    <property type="molecule type" value="Genomic_DNA"/>
</dbReference>
<dbReference type="Pfam" id="PF13517">
    <property type="entry name" value="FG-GAP_3"/>
    <property type="match status" value="6"/>
</dbReference>
<protein>
    <submittedName>
        <fullName evidence="3">RNA-binding protein</fullName>
    </submittedName>
</protein>
<dbReference type="InterPro" id="IPR028994">
    <property type="entry name" value="Integrin_alpha_N"/>
</dbReference>
<evidence type="ECO:0000313" key="4">
    <source>
        <dbReference type="Proteomes" id="UP000765802"/>
    </source>
</evidence>
<keyword evidence="4" id="KW-1185">Reference proteome</keyword>
<dbReference type="InterPro" id="IPR013517">
    <property type="entry name" value="FG-GAP"/>
</dbReference>
<proteinExistence type="predicted"/>
<evidence type="ECO:0000259" key="2">
    <source>
        <dbReference type="Pfam" id="PF07593"/>
    </source>
</evidence>
<dbReference type="InterPro" id="IPR011519">
    <property type="entry name" value="UnbV_ASPIC"/>
</dbReference>
<organism evidence="3 4">
    <name type="scientific">Flavihumibacter stibioxidans</name>
    <dbReference type="NCBI Taxonomy" id="1834163"/>
    <lineage>
        <taxon>Bacteria</taxon>
        <taxon>Pseudomonadati</taxon>
        <taxon>Bacteroidota</taxon>
        <taxon>Chitinophagia</taxon>
        <taxon>Chitinophagales</taxon>
        <taxon>Chitinophagaceae</taxon>
        <taxon>Flavihumibacter</taxon>
    </lineage>
</organism>
<dbReference type="Pfam" id="PF07593">
    <property type="entry name" value="UnbV_ASPIC"/>
    <property type="match status" value="1"/>
</dbReference>
<dbReference type="PANTHER" id="PTHR16026:SF0">
    <property type="entry name" value="CARTILAGE ACIDIC PROTEIN 1"/>
    <property type="match status" value="1"/>
</dbReference>
<dbReference type="SUPFAM" id="SSF69318">
    <property type="entry name" value="Integrin alpha N-terminal domain"/>
    <property type="match status" value="3"/>
</dbReference>
<evidence type="ECO:0000256" key="1">
    <source>
        <dbReference type="ARBA" id="ARBA00022729"/>
    </source>
</evidence>
<name>A0ABR7M957_9BACT</name>
<evidence type="ECO:0000313" key="3">
    <source>
        <dbReference type="EMBL" id="MBC6491471.1"/>
    </source>
</evidence>
<dbReference type="PROSITE" id="PS51257">
    <property type="entry name" value="PROKAR_LIPOPROTEIN"/>
    <property type="match status" value="1"/>
</dbReference>
<sequence>MRLILILLVISVGILSCKEDRSKQFSMLEAGRTGINFRNLVEETDEFNVLNYTYFYNGGGVATGDINNDGLPDILFTGNMVKNRLFLNKGDFKFEDITAQSGVADKQGWCTGASMVDINDDGLLDIYICRSADGIPEKRKNLLFINNGDLSFSEKAEAYGLADQGYSTQASFFDYDRDGDLDCFVINHSLQQFTTGAQENAELRNKSNPDFASKLYQNNNGRFTDVSNQAGIVSNVFSFGLGITVTDFNNDGWPDIYLSNDFNEHDYFFVNQADGTFKESLSGHFDYVSLYSMGSDAADFNNDGLTDIVTLDMLPEDNHTQKMHSGAENFDKFQYLFGKGFYYQYSRNMLQKNNGDGTFCEVGQLAGISNTDWSWASLFADFDNDGNKDLFVTNGYVKDYTDMDFIQYTMNKAIMAKSAHQQVATKEILKNMPDNKISNYVFRNNGNETFTNHTESWGISQPVVSAGAAYADLDNDGDLDLVVNNSNDYAGVYRNNNESLKKTNYLRVQLKGASGNKNGIGTRIKLYSGKHLFYQEQFPVRGFQSSVDPTLVFGLGTLAGIDSVMVNWPDGKIQKITSVAINSTLKIDYLPSGDTMARLISGEGYFQFDTLSNSKHEENPFNDFTIQRLLPSYYSRQGPCIAVADVNKDGLDDYFMGGAANQAGKLYLQQAGGSFTLRNTPDFISDAASEDVAALFTDINNDGFPDLYVGSGGYEFTENDPALQDRLYMNDGRGNFKRNRNALPEMITSTGTVCGADFDGDGDTDLFAGGRIVPGRYPISPRSYVLQNDGKGNFRDVTKEHGTGLMAPGMITSAAWVDLNADNLPELIVAGEWMPVKVFENNKGTLNDASVKYISFESNGWWNTIKSADMDGDGDQDLILGNYGLNTQFKASVKEPVTMTCKDFDGNGTIDPIMCYFIKGVSYPAASRDDLADQLPLIKKKYLNYKEYAAATLPTMFSADTLKNALELKASNMETIYLENIGREGFRRLDLPYQAQYGPVYAIGLSDLNADGKPDIVLAGGNSWSRIKWGKYGANHGIALINEGNNRFVYLPQNLSGLKLRGDVRSLQSVRINGKDAMLAGINNSPPIMLIPRVNKGL</sequence>
<keyword evidence="1" id="KW-0732">Signal</keyword>
<dbReference type="InterPro" id="IPR027039">
    <property type="entry name" value="Crtac1"/>
</dbReference>
<dbReference type="Proteomes" id="UP000765802">
    <property type="component" value="Unassembled WGS sequence"/>
</dbReference>
<dbReference type="RefSeq" id="WP_187256754.1">
    <property type="nucleotide sequence ID" value="NZ_JBHULF010000014.1"/>
</dbReference>
<dbReference type="PANTHER" id="PTHR16026">
    <property type="entry name" value="CARTILAGE ACIDIC PROTEIN 1"/>
    <property type="match status" value="1"/>
</dbReference>
<comment type="caution">
    <text evidence="3">The sequence shown here is derived from an EMBL/GenBank/DDBJ whole genome shotgun (WGS) entry which is preliminary data.</text>
</comment>
<accession>A0ABR7M957</accession>
<reference evidence="3 4" key="1">
    <citation type="submission" date="2016-07" db="EMBL/GenBank/DDBJ databases">
        <title>Genome analysis of Flavihumibacter stibioxidans YS-17.</title>
        <authorList>
            <person name="Shi K."/>
            <person name="Han Y."/>
            <person name="Wang G."/>
        </authorList>
    </citation>
    <scope>NUCLEOTIDE SEQUENCE [LARGE SCALE GENOMIC DNA]</scope>
    <source>
        <strain evidence="3 4">YS-17</strain>
    </source>
</reference>
<feature type="domain" description="ASPIC/UnbV" evidence="2">
    <location>
        <begin position="519"/>
        <end position="585"/>
    </location>
</feature>